<sequence>MSSPCGKCNTCACSAQTNQPPRQEQCGKCGQMHPQAQHQVNCPSQQQHQQQQQPRSCSGPQQQQQQQQSTCGSGQSKPAAPGSRAADVHVQTIDCPCHLRMCPTNSNPTTPS</sequence>
<dbReference type="OrthoDB" id="7844758at2759"/>
<proteinExistence type="predicted"/>
<reference evidence="2 3" key="1">
    <citation type="journal article" date="2019" name="J. Hered.">
        <title>An Improved Genome Assembly for Drosophila navojoa, the Basal Species in the mojavensis Cluster.</title>
        <authorList>
            <person name="Vanderlinde T."/>
            <person name="Dupim E.G."/>
            <person name="Nazario-Yepiz N.O."/>
            <person name="Carvalho A.B."/>
        </authorList>
    </citation>
    <scope>NUCLEOTIDE SEQUENCE [LARGE SCALE GENOMIC DNA]</scope>
    <source>
        <strain evidence="2">Navoj_Jal97</strain>
        <tissue evidence="2">Whole organism</tissue>
    </source>
</reference>
<organism evidence="2 3">
    <name type="scientific">Drosophila navojoa</name>
    <name type="common">Fruit fly</name>
    <dbReference type="NCBI Taxonomy" id="7232"/>
    <lineage>
        <taxon>Eukaryota</taxon>
        <taxon>Metazoa</taxon>
        <taxon>Ecdysozoa</taxon>
        <taxon>Arthropoda</taxon>
        <taxon>Hexapoda</taxon>
        <taxon>Insecta</taxon>
        <taxon>Pterygota</taxon>
        <taxon>Neoptera</taxon>
        <taxon>Endopterygota</taxon>
        <taxon>Diptera</taxon>
        <taxon>Brachycera</taxon>
        <taxon>Muscomorpha</taxon>
        <taxon>Ephydroidea</taxon>
        <taxon>Drosophilidae</taxon>
        <taxon>Drosophila</taxon>
    </lineage>
</organism>
<feature type="compositionally biased region" description="Low complexity" evidence="1">
    <location>
        <begin position="42"/>
        <end position="76"/>
    </location>
</feature>
<accession>A0A484BJ25</accession>
<name>A0A484BJ25_DRONA</name>
<feature type="region of interest" description="Disordered" evidence="1">
    <location>
        <begin position="40"/>
        <end position="87"/>
    </location>
</feature>
<evidence type="ECO:0000313" key="3">
    <source>
        <dbReference type="Proteomes" id="UP000295192"/>
    </source>
</evidence>
<evidence type="ECO:0000313" key="2">
    <source>
        <dbReference type="EMBL" id="TDG48866.1"/>
    </source>
</evidence>
<dbReference type="AlphaFoldDB" id="A0A484BJ25"/>
<comment type="caution">
    <text evidence="2">The sequence shown here is derived from an EMBL/GenBank/DDBJ whole genome shotgun (WGS) entry which is preliminary data.</text>
</comment>
<evidence type="ECO:0000256" key="1">
    <source>
        <dbReference type="SAM" id="MobiDB-lite"/>
    </source>
</evidence>
<dbReference type="EMBL" id="LSRL02000029">
    <property type="protein sequence ID" value="TDG48866.1"/>
    <property type="molecule type" value="Genomic_DNA"/>
</dbReference>
<dbReference type="Proteomes" id="UP000295192">
    <property type="component" value="Unassembled WGS sequence"/>
</dbReference>
<gene>
    <name evidence="2" type="ORF">AWZ03_004769</name>
</gene>
<keyword evidence="3" id="KW-1185">Reference proteome</keyword>
<protein>
    <submittedName>
        <fullName evidence="2">Uncharacterized protein</fullName>
    </submittedName>
</protein>